<keyword evidence="2" id="KW-1185">Reference proteome</keyword>
<sequence>MLSNKSHEGVLHNYAPRLVAFEYTTSPDTSNKPNSLLFIGGLTDGLETVPYVSKIAQALEPTEWSLFSLLLSSSYGGWAVGSLDNDVEEIAQCVEYVKKVKGSHGKVVVMGHSTGSQDVLHYLHSPNPLPRSEGYDSGLQHLVRPVLDGAIMQAPASDREALIATLKKNPELQGVFDELVALAKSEPYTTGKTGDTLPLALTAKLDFPPDTAISGRRFLSLASPDSPERPAPDDLFSSDLSDERLLQTFGAVGSRGLLRSKLMALYSGEDEFAAPWIEKEKLLERWSVAADANGENKWDHGDSGVIAGASHNVKDVGQGDLITQVLNYLSRV</sequence>
<dbReference type="InterPro" id="IPR013744">
    <property type="entry name" value="SidJ"/>
</dbReference>
<dbReference type="PANTHER" id="PTHR31591">
    <property type="entry name" value="UPF0613 PROTEIN PB24D3.06C"/>
    <property type="match status" value="1"/>
</dbReference>
<dbReference type="InterPro" id="IPR029058">
    <property type="entry name" value="AB_hydrolase_fold"/>
</dbReference>
<dbReference type="SUPFAM" id="SSF53474">
    <property type="entry name" value="alpha/beta-Hydrolases"/>
    <property type="match status" value="1"/>
</dbReference>
<evidence type="ECO:0000313" key="2">
    <source>
        <dbReference type="Proteomes" id="UP000184383"/>
    </source>
</evidence>
<dbReference type="GeneID" id="63748536"/>
<accession>A0A1L9RW70</accession>
<organism evidence="1 2">
    <name type="scientific">Aspergillus wentii DTO 134E9</name>
    <dbReference type="NCBI Taxonomy" id="1073089"/>
    <lineage>
        <taxon>Eukaryota</taxon>
        <taxon>Fungi</taxon>
        <taxon>Dikarya</taxon>
        <taxon>Ascomycota</taxon>
        <taxon>Pezizomycotina</taxon>
        <taxon>Eurotiomycetes</taxon>
        <taxon>Eurotiomycetidae</taxon>
        <taxon>Eurotiales</taxon>
        <taxon>Aspergillaceae</taxon>
        <taxon>Aspergillus</taxon>
        <taxon>Aspergillus subgen. Cremei</taxon>
    </lineage>
</organism>
<dbReference type="RefSeq" id="XP_040692848.1">
    <property type="nucleotide sequence ID" value="XM_040832688.1"/>
</dbReference>
<proteinExistence type="predicted"/>
<dbReference type="Gene3D" id="3.40.50.1820">
    <property type="entry name" value="alpha/beta hydrolase"/>
    <property type="match status" value="1"/>
</dbReference>
<dbReference type="OrthoDB" id="10034502at2759"/>
<dbReference type="VEuPathDB" id="FungiDB:ASPWEDRAFT_25025"/>
<name>A0A1L9RW70_ASPWE</name>
<dbReference type="Pfam" id="PF08538">
    <property type="entry name" value="DUF1749"/>
    <property type="match status" value="1"/>
</dbReference>
<dbReference type="PANTHER" id="PTHR31591:SF5">
    <property type="entry name" value="DOLICHOL-PHOSPHATE MANNOSYLTRANSFERASE"/>
    <property type="match status" value="1"/>
</dbReference>
<reference evidence="2" key="1">
    <citation type="journal article" date="2017" name="Genome Biol.">
        <title>Comparative genomics reveals high biological diversity and specific adaptations in the industrially and medically important fungal genus Aspergillus.</title>
        <authorList>
            <person name="de Vries R.P."/>
            <person name="Riley R."/>
            <person name="Wiebenga A."/>
            <person name="Aguilar-Osorio G."/>
            <person name="Amillis S."/>
            <person name="Uchima C.A."/>
            <person name="Anderluh G."/>
            <person name="Asadollahi M."/>
            <person name="Askin M."/>
            <person name="Barry K."/>
            <person name="Battaglia E."/>
            <person name="Bayram O."/>
            <person name="Benocci T."/>
            <person name="Braus-Stromeyer S.A."/>
            <person name="Caldana C."/>
            <person name="Canovas D."/>
            <person name="Cerqueira G.C."/>
            <person name="Chen F."/>
            <person name="Chen W."/>
            <person name="Choi C."/>
            <person name="Clum A."/>
            <person name="Dos Santos R.A."/>
            <person name="Damasio A.R."/>
            <person name="Diallinas G."/>
            <person name="Emri T."/>
            <person name="Fekete E."/>
            <person name="Flipphi M."/>
            <person name="Freyberg S."/>
            <person name="Gallo A."/>
            <person name="Gournas C."/>
            <person name="Habgood R."/>
            <person name="Hainaut M."/>
            <person name="Harispe M.L."/>
            <person name="Henrissat B."/>
            <person name="Hilden K.S."/>
            <person name="Hope R."/>
            <person name="Hossain A."/>
            <person name="Karabika E."/>
            <person name="Karaffa L."/>
            <person name="Karanyi Z."/>
            <person name="Krasevec N."/>
            <person name="Kuo A."/>
            <person name="Kusch H."/>
            <person name="LaButti K."/>
            <person name="Lagendijk E.L."/>
            <person name="Lapidus A."/>
            <person name="Levasseur A."/>
            <person name="Lindquist E."/>
            <person name="Lipzen A."/>
            <person name="Logrieco A.F."/>
            <person name="MacCabe A."/>
            <person name="Maekelae M.R."/>
            <person name="Malavazi I."/>
            <person name="Melin P."/>
            <person name="Meyer V."/>
            <person name="Mielnichuk N."/>
            <person name="Miskei M."/>
            <person name="Molnar A.P."/>
            <person name="Mule G."/>
            <person name="Ngan C.Y."/>
            <person name="Orejas M."/>
            <person name="Orosz E."/>
            <person name="Ouedraogo J.P."/>
            <person name="Overkamp K.M."/>
            <person name="Park H.-S."/>
            <person name="Perrone G."/>
            <person name="Piumi F."/>
            <person name="Punt P.J."/>
            <person name="Ram A.F."/>
            <person name="Ramon A."/>
            <person name="Rauscher S."/>
            <person name="Record E."/>
            <person name="Riano-Pachon D.M."/>
            <person name="Robert V."/>
            <person name="Roehrig J."/>
            <person name="Ruller R."/>
            <person name="Salamov A."/>
            <person name="Salih N.S."/>
            <person name="Samson R.A."/>
            <person name="Sandor E."/>
            <person name="Sanguinetti M."/>
            <person name="Schuetze T."/>
            <person name="Sepcic K."/>
            <person name="Shelest E."/>
            <person name="Sherlock G."/>
            <person name="Sophianopoulou V."/>
            <person name="Squina F.M."/>
            <person name="Sun H."/>
            <person name="Susca A."/>
            <person name="Todd R.B."/>
            <person name="Tsang A."/>
            <person name="Unkles S.E."/>
            <person name="van de Wiele N."/>
            <person name="van Rossen-Uffink D."/>
            <person name="Oliveira J.V."/>
            <person name="Vesth T.C."/>
            <person name="Visser J."/>
            <person name="Yu J.-H."/>
            <person name="Zhou M."/>
            <person name="Andersen M.R."/>
            <person name="Archer D.B."/>
            <person name="Baker S.E."/>
            <person name="Benoit I."/>
            <person name="Brakhage A.A."/>
            <person name="Braus G.H."/>
            <person name="Fischer R."/>
            <person name="Frisvad J.C."/>
            <person name="Goldman G.H."/>
            <person name="Houbraken J."/>
            <person name="Oakley B."/>
            <person name="Pocsi I."/>
            <person name="Scazzocchio C."/>
            <person name="Seiboth B."/>
            <person name="vanKuyk P.A."/>
            <person name="Wortman J."/>
            <person name="Dyer P.S."/>
            <person name="Grigoriev I.V."/>
        </authorList>
    </citation>
    <scope>NUCLEOTIDE SEQUENCE [LARGE SCALE GENOMIC DNA]</scope>
    <source>
        <strain evidence="2">DTO 134E9</strain>
    </source>
</reference>
<dbReference type="Proteomes" id="UP000184383">
    <property type="component" value="Unassembled WGS sequence"/>
</dbReference>
<protein>
    <recommendedName>
        <fullName evidence="3">Dolichol-phosphate mannosyltransferase</fullName>
    </recommendedName>
</protein>
<evidence type="ECO:0008006" key="3">
    <source>
        <dbReference type="Google" id="ProtNLM"/>
    </source>
</evidence>
<gene>
    <name evidence="1" type="ORF">ASPWEDRAFT_25025</name>
</gene>
<evidence type="ECO:0000313" key="1">
    <source>
        <dbReference type="EMBL" id="OJJ39172.1"/>
    </source>
</evidence>
<dbReference type="AlphaFoldDB" id="A0A1L9RW70"/>
<dbReference type="EMBL" id="KV878210">
    <property type="protein sequence ID" value="OJJ39172.1"/>
    <property type="molecule type" value="Genomic_DNA"/>
</dbReference>